<name>A0A401GV95_9APHY</name>
<evidence type="ECO:0000313" key="4">
    <source>
        <dbReference type="EMBL" id="GBE86145.1"/>
    </source>
</evidence>
<feature type="domain" description="DUF6534" evidence="3">
    <location>
        <begin position="181"/>
        <end position="266"/>
    </location>
</feature>
<keyword evidence="2" id="KW-0812">Transmembrane</keyword>
<dbReference type="GeneID" id="38783062"/>
<feature type="compositionally biased region" description="Low complexity" evidence="1">
    <location>
        <begin position="347"/>
        <end position="356"/>
    </location>
</feature>
<keyword evidence="5" id="KW-1185">Reference proteome</keyword>
<keyword evidence="2" id="KW-1133">Transmembrane helix</keyword>
<dbReference type="InParanoid" id="A0A401GV95"/>
<dbReference type="STRING" id="139825.A0A401GV95"/>
<evidence type="ECO:0000256" key="2">
    <source>
        <dbReference type="SAM" id="Phobius"/>
    </source>
</evidence>
<keyword evidence="2" id="KW-0472">Membrane</keyword>
<organism evidence="4 5">
    <name type="scientific">Sparassis crispa</name>
    <dbReference type="NCBI Taxonomy" id="139825"/>
    <lineage>
        <taxon>Eukaryota</taxon>
        <taxon>Fungi</taxon>
        <taxon>Dikarya</taxon>
        <taxon>Basidiomycota</taxon>
        <taxon>Agaricomycotina</taxon>
        <taxon>Agaricomycetes</taxon>
        <taxon>Polyporales</taxon>
        <taxon>Sparassidaceae</taxon>
        <taxon>Sparassis</taxon>
    </lineage>
</organism>
<comment type="caution">
    <text evidence="4">The sequence shown here is derived from an EMBL/GenBank/DDBJ whole genome shotgun (WGS) entry which is preliminary data.</text>
</comment>
<feature type="transmembrane region" description="Helical" evidence="2">
    <location>
        <begin position="16"/>
        <end position="39"/>
    </location>
</feature>
<feature type="transmembrane region" description="Helical" evidence="2">
    <location>
        <begin position="92"/>
        <end position="114"/>
    </location>
</feature>
<evidence type="ECO:0000256" key="1">
    <source>
        <dbReference type="SAM" id="MobiDB-lite"/>
    </source>
</evidence>
<dbReference type="InterPro" id="IPR045339">
    <property type="entry name" value="DUF6534"/>
</dbReference>
<evidence type="ECO:0000259" key="3">
    <source>
        <dbReference type="Pfam" id="PF20152"/>
    </source>
</evidence>
<evidence type="ECO:0000313" key="5">
    <source>
        <dbReference type="Proteomes" id="UP000287166"/>
    </source>
</evidence>
<dbReference type="AlphaFoldDB" id="A0A401GV95"/>
<feature type="transmembrane region" description="Helical" evidence="2">
    <location>
        <begin position="208"/>
        <end position="235"/>
    </location>
</feature>
<sequence>MSSTQQWPALESCLGAFLIGIIFQSVFYGVVSGLALNYFRRYRRDSGVSIWMKLLVLLAWILCFFSLIVSAHAMYFFVVKNIDDNPMAFSKAPWSVCLLMAVNAVVVVLVRFIFLYRLWRFVKAKGEWNSGWKALLLLTVLLTLVDLSGSLAVSIKLFLTPDTEELEQIKVMVEVVFAAGVSADIFLVGLLCFSLNSSRTGFESTDSLINTLILYAINSGLLPTIVAGAGLATFLVSPSPLVYMAVYNQIANLYLISLIASLNHRKVVRRQVERPFTVDFSPLEACVSAPDVPFTPTGRTDLECGMLQSADAESERALIDLDCRTRPGKFDEKVESELVLSDAKELPSTPESESSSADIGEMMIQACRYS</sequence>
<feature type="transmembrane region" description="Helical" evidence="2">
    <location>
        <begin position="241"/>
        <end position="262"/>
    </location>
</feature>
<feature type="transmembrane region" description="Helical" evidence="2">
    <location>
        <begin position="175"/>
        <end position="196"/>
    </location>
</feature>
<protein>
    <recommendedName>
        <fullName evidence="3">DUF6534 domain-containing protein</fullName>
    </recommendedName>
</protein>
<dbReference type="Proteomes" id="UP000287166">
    <property type="component" value="Unassembled WGS sequence"/>
</dbReference>
<accession>A0A401GV95</accession>
<dbReference type="PANTHER" id="PTHR40465:SF1">
    <property type="entry name" value="DUF6534 DOMAIN-CONTAINING PROTEIN"/>
    <property type="match status" value="1"/>
</dbReference>
<dbReference type="Pfam" id="PF20152">
    <property type="entry name" value="DUF6534"/>
    <property type="match status" value="1"/>
</dbReference>
<dbReference type="RefSeq" id="XP_027617058.1">
    <property type="nucleotide sequence ID" value="XM_027761257.1"/>
</dbReference>
<feature type="transmembrane region" description="Helical" evidence="2">
    <location>
        <begin position="51"/>
        <end position="77"/>
    </location>
</feature>
<feature type="region of interest" description="Disordered" evidence="1">
    <location>
        <begin position="341"/>
        <end position="360"/>
    </location>
</feature>
<feature type="transmembrane region" description="Helical" evidence="2">
    <location>
        <begin position="135"/>
        <end position="155"/>
    </location>
</feature>
<dbReference type="OrthoDB" id="2801343at2759"/>
<dbReference type="EMBL" id="BFAD01000009">
    <property type="protein sequence ID" value="GBE86145.1"/>
    <property type="molecule type" value="Genomic_DNA"/>
</dbReference>
<dbReference type="PANTHER" id="PTHR40465">
    <property type="entry name" value="CHROMOSOME 1, WHOLE GENOME SHOTGUN SEQUENCE"/>
    <property type="match status" value="1"/>
</dbReference>
<reference evidence="4 5" key="1">
    <citation type="journal article" date="2018" name="Sci. Rep.">
        <title>Genome sequence of the cauliflower mushroom Sparassis crispa (Hanabiratake) and its association with beneficial usage.</title>
        <authorList>
            <person name="Kiyama R."/>
            <person name="Furutani Y."/>
            <person name="Kawaguchi K."/>
            <person name="Nakanishi T."/>
        </authorList>
    </citation>
    <scope>NUCLEOTIDE SEQUENCE [LARGE SCALE GENOMIC DNA]</scope>
</reference>
<gene>
    <name evidence="4" type="ORF">SCP_0900220</name>
</gene>
<proteinExistence type="predicted"/>